<dbReference type="GO" id="GO:0008173">
    <property type="term" value="F:RNA methyltransferase activity"/>
    <property type="evidence" value="ECO:0007669"/>
    <property type="project" value="InterPro"/>
</dbReference>
<dbReference type="InterPro" id="IPR029064">
    <property type="entry name" value="Ribosomal_eL30-like_sf"/>
</dbReference>
<dbReference type="RefSeq" id="WP_024331490.1">
    <property type="nucleotide sequence ID" value="NZ_JASOXK010000004.1"/>
</dbReference>
<dbReference type="PANTHER" id="PTHR43191:SF2">
    <property type="entry name" value="RRNA METHYLTRANSFERASE 3, MITOCHONDRIAL"/>
    <property type="match status" value="1"/>
</dbReference>
<name>A0A2I1IKI2_9ACTO</name>
<keyword evidence="2 4" id="KW-0808">Transferase</keyword>
<dbReference type="SUPFAM" id="SSF55315">
    <property type="entry name" value="L30e-like"/>
    <property type="match status" value="1"/>
</dbReference>
<protein>
    <submittedName>
        <fullName evidence="4">RNA methyltransferase</fullName>
    </submittedName>
</protein>
<dbReference type="AlphaFoldDB" id="A0A2I1IKI2"/>
<feature type="domain" description="tRNA/rRNA methyltransferase SpoU type" evidence="3">
    <location>
        <begin position="128"/>
        <end position="274"/>
    </location>
</feature>
<dbReference type="GeneID" id="35867282"/>
<evidence type="ECO:0000313" key="4">
    <source>
        <dbReference type="EMBL" id="PKY71636.1"/>
    </source>
</evidence>
<dbReference type="Gene3D" id="3.30.1330.30">
    <property type="match status" value="1"/>
</dbReference>
<dbReference type="STRING" id="33007.HMPREF3198_01925"/>
<dbReference type="InterPro" id="IPR001537">
    <property type="entry name" value="SpoU_MeTrfase"/>
</dbReference>
<dbReference type="InterPro" id="IPR029028">
    <property type="entry name" value="Alpha/beta_knot_MTases"/>
</dbReference>
<comment type="caution">
    <text evidence="4">The sequence shown here is derived from an EMBL/GenBank/DDBJ whole genome shotgun (WGS) entry which is preliminary data.</text>
</comment>
<dbReference type="EMBL" id="PKKO01000006">
    <property type="protein sequence ID" value="PKY71636.1"/>
    <property type="molecule type" value="Genomic_DNA"/>
</dbReference>
<dbReference type="PANTHER" id="PTHR43191">
    <property type="entry name" value="RRNA METHYLTRANSFERASE 3"/>
    <property type="match status" value="1"/>
</dbReference>
<proteinExistence type="predicted"/>
<organism evidence="4 5">
    <name type="scientific">Winkia neuii</name>
    <dbReference type="NCBI Taxonomy" id="33007"/>
    <lineage>
        <taxon>Bacteria</taxon>
        <taxon>Bacillati</taxon>
        <taxon>Actinomycetota</taxon>
        <taxon>Actinomycetes</taxon>
        <taxon>Actinomycetales</taxon>
        <taxon>Actinomycetaceae</taxon>
        <taxon>Winkia</taxon>
    </lineage>
</organism>
<dbReference type="SUPFAM" id="SSF75217">
    <property type="entry name" value="alpha/beta knot"/>
    <property type="match status" value="1"/>
</dbReference>
<keyword evidence="1 4" id="KW-0489">Methyltransferase</keyword>
<dbReference type="GO" id="GO:0003723">
    <property type="term" value="F:RNA binding"/>
    <property type="evidence" value="ECO:0007669"/>
    <property type="project" value="InterPro"/>
</dbReference>
<sequence length="281" mass="29376">MSEGVARPERLTDPDTHRVRTVKRLSGRAFRVKSGLIRVEGPQAVAELCAYSPSHVQDVYIGELATGRRPDVVQLALETTQWLHDCTDAVVDHMSADGQGFVAVASRRAIDGDLDRIAEQVLASSCPVVICPQTQDPGNAGTLIRLADAFGAAGVVMCKGSADPAGPKVIRASAGSVFHLPIVSGVTFDEACEAFARRGIAFLGADGKGQVGLPRLSADRGPVGLSSPHAWVLGNEAHGLTEDQLEACTATVSIPMTGKAESLNIAAAAALCLYASQQARQ</sequence>
<evidence type="ECO:0000259" key="3">
    <source>
        <dbReference type="Pfam" id="PF00588"/>
    </source>
</evidence>
<evidence type="ECO:0000256" key="2">
    <source>
        <dbReference type="ARBA" id="ARBA00022679"/>
    </source>
</evidence>
<dbReference type="InterPro" id="IPR051259">
    <property type="entry name" value="rRNA_Methyltransferase"/>
</dbReference>
<evidence type="ECO:0000256" key="1">
    <source>
        <dbReference type="ARBA" id="ARBA00022603"/>
    </source>
</evidence>
<reference evidence="4 5" key="1">
    <citation type="submission" date="2017-12" db="EMBL/GenBank/DDBJ databases">
        <title>Phylogenetic diversity of female urinary microbiome.</title>
        <authorList>
            <person name="Thomas-White K."/>
            <person name="Wolfe A.J."/>
        </authorList>
    </citation>
    <scope>NUCLEOTIDE SEQUENCE [LARGE SCALE GENOMIC DNA]</scope>
    <source>
        <strain evidence="4 5">UMB0402</strain>
    </source>
</reference>
<gene>
    <name evidence="4" type="ORF">CYJ19_10485</name>
</gene>
<accession>A0A2I1IKI2</accession>
<dbReference type="InterPro" id="IPR029026">
    <property type="entry name" value="tRNA_m1G_MTases_N"/>
</dbReference>
<dbReference type="Pfam" id="PF00588">
    <property type="entry name" value="SpoU_methylase"/>
    <property type="match status" value="1"/>
</dbReference>
<evidence type="ECO:0000313" key="5">
    <source>
        <dbReference type="Proteomes" id="UP000235122"/>
    </source>
</evidence>
<dbReference type="CDD" id="cd18095">
    <property type="entry name" value="SpoU-like_rRNA-MTase"/>
    <property type="match status" value="1"/>
</dbReference>
<dbReference type="GO" id="GO:0006396">
    <property type="term" value="P:RNA processing"/>
    <property type="evidence" value="ECO:0007669"/>
    <property type="project" value="InterPro"/>
</dbReference>
<dbReference type="GO" id="GO:0032259">
    <property type="term" value="P:methylation"/>
    <property type="evidence" value="ECO:0007669"/>
    <property type="project" value="UniProtKB-KW"/>
</dbReference>
<dbReference type="Proteomes" id="UP000235122">
    <property type="component" value="Unassembled WGS sequence"/>
</dbReference>
<dbReference type="Gene3D" id="3.40.1280.10">
    <property type="match status" value="1"/>
</dbReference>
<keyword evidence="5" id="KW-1185">Reference proteome</keyword>